<evidence type="ECO:0000313" key="5">
    <source>
        <dbReference type="EMBL" id="SHK39208.1"/>
    </source>
</evidence>
<dbReference type="InterPro" id="IPR002168">
    <property type="entry name" value="Lipase_GDXG_HIS_AS"/>
</dbReference>
<accession>A0A1H0ENT6</accession>
<dbReference type="PROSITE" id="PS01173">
    <property type="entry name" value="LIPASE_GDXG_HIS"/>
    <property type="match status" value="1"/>
</dbReference>
<keyword evidence="2" id="KW-0378">Hydrolase</keyword>
<evidence type="ECO:0000259" key="4">
    <source>
        <dbReference type="Pfam" id="PF07859"/>
    </source>
</evidence>
<sequence>MSFVHPALREFLEASKGKSALADAPVHEVRAANDERARARPPGPQIDTVRDMTITGDDGHQIPVRLYIPDGATGVIVAFHGGGWVVGNLDTFDDTARNIANDSGQAVVSVDYRLTPEHRFPAQIDDAWAVTRWVAEHGHEAGLPGDRLMLMGDSAGGNLAAVVALMARDAGGPDIRLQVLVYPAADARMQGDTLDMYGDDFFLTRRDISYTLASYGIGSIVSADDWRVSPVLAASHKGVAPALIISAECDPIRSDGAAYARKLLEDGVSAVHVTYSSVTHLFFGMRGGLDAAAYAQRQAADALRVAAES</sequence>
<feature type="region of interest" description="Disordered" evidence="3">
    <location>
        <begin position="30"/>
        <end position="54"/>
    </location>
</feature>
<proteinExistence type="inferred from homology"/>
<dbReference type="OrthoDB" id="9806180at2"/>
<dbReference type="PANTHER" id="PTHR48081">
    <property type="entry name" value="AB HYDROLASE SUPERFAMILY PROTEIN C4A8.06C"/>
    <property type="match status" value="1"/>
</dbReference>
<evidence type="ECO:0000256" key="1">
    <source>
        <dbReference type="ARBA" id="ARBA00010515"/>
    </source>
</evidence>
<dbReference type="AlphaFoldDB" id="A0A1H0ENT6"/>
<evidence type="ECO:0000256" key="2">
    <source>
        <dbReference type="ARBA" id="ARBA00022801"/>
    </source>
</evidence>
<dbReference type="InterPro" id="IPR029058">
    <property type="entry name" value="AB_hydrolase_fold"/>
</dbReference>
<dbReference type="InterPro" id="IPR050300">
    <property type="entry name" value="GDXG_lipolytic_enzyme"/>
</dbReference>
<gene>
    <name evidence="5" type="ORF">SAMN05444142_1052</name>
</gene>
<comment type="similarity">
    <text evidence="1">Belongs to the 'GDXG' lipolytic enzyme family.</text>
</comment>
<reference evidence="5 6" key="1">
    <citation type="submission" date="2016-11" db="EMBL/GenBank/DDBJ databases">
        <authorList>
            <person name="Varghese N."/>
            <person name="Submissions S."/>
        </authorList>
    </citation>
    <scope>NUCLEOTIDE SEQUENCE [LARGE SCALE GENOMIC DNA]</scope>
    <source>
        <strain evidence="5 6">DSM 29620</strain>
    </source>
</reference>
<dbReference type="Proteomes" id="UP000324252">
    <property type="component" value="Unassembled WGS sequence"/>
</dbReference>
<name>A0A1H0ENT6_9RHOB</name>
<dbReference type="SUPFAM" id="SSF53474">
    <property type="entry name" value="alpha/beta-Hydrolases"/>
    <property type="match status" value="1"/>
</dbReference>
<dbReference type="EMBL" id="FQZZ01000005">
    <property type="protein sequence ID" value="SHK39208.1"/>
    <property type="molecule type" value="Genomic_DNA"/>
</dbReference>
<dbReference type="GO" id="GO:0016787">
    <property type="term" value="F:hydrolase activity"/>
    <property type="evidence" value="ECO:0007669"/>
    <property type="project" value="UniProtKB-KW"/>
</dbReference>
<evidence type="ECO:0000313" key="6">
    <source>
        <dbReference type="Proteomes" id="UP000324252"/>
    </source>
</evidence>
<feature type="domain" description="Alpha/beta hydrolase fold-3" evidence="4">
    <location>
        <begin position="76"/>
        <end position="283"/>
    </location>
</feature>
<keyword evidence="6" id="KW-1185">Reference proteome</keyword>
<protein>
    <submittedName>
        <fullName evidence="5">Acetyl esterase</fullName>
    </submittedName>
</protein>
<dbReference type="InterPro" id="IPR013094">
    <property type="entry name" value="AB_hydrolase_3"/>
</dbReference>
<dbReference type="Gene3D" id="3.40.50.1820">
    <property type="entry name" value="alpha/beta hydrolase"/>
    <property type="match status" value="1"/>
</dbReference>
<dbReference type="Pfam" id="PF07859">
    <property type="entry name" value="Abhydrolase_3"/>
    <property type="match status" value="1"/>
</dbReference>
<evidence type="ECO:0000256" key="3">
    <source>
        <dbReference type="SAM" id="MobiDB-lite"/>
    </source>
</evidence>
<dbReference type="RefSeq" id="WP_149787401.1">
    <property type="nucleotide sequence ID" value="NZ_FNIO01000002.1"/>
</dbReference>
<organism evidence="5 6">
    <name type="scientific">Lutimaribacter pacificus</name>
    <dbReference type="NCBI Taxonomy" id="391948"/>
    <lineage>
        <taxon>Bacteria</taxon>
        <taxon>Pseudomonadati</taxon>
        <taxon>Pseudomonadota</taxon>
        <taxon>Alphaproteobacteria</taxon>
        <taxon>Rhodobacterales</taxon>
        <taxon>Roseobacteraceae</taxon>
        <taxon>Lutimaribacter</taxon>
    </lineage>
</organism>
<dbReference type="PANTHER" id="PTHR48081:SF8">
    <property type="entry name" value="ALPHA_BETA HYDROLASE FOLD-3 DOMAIN-CONTAINING PROTEIN-RELATED"/>
    <property type="match status" value="1"/>
</dbReference>